<dbReference type="OrthoDB" id="6147624at2759"/>
<name>A0A8B8EGS4_CRAVI</name>
<organism evidence="2 3">
    <name type="scientific">Crassostrea virginica</name>
    <name type="common">Eastern oyster</name>
    <dbReference type="NCBI Taxonomy" id="6565"/>
    <lineage>
        <taxon>Eukaryota</taxon>
        <taxon>Metazoa</taxon>
        <taxon>Spiralia</taxon>
        <taxon>Lophotrochozoa</taxon>
        <taxon>Mollusca</taxon>
        <taxon>Bivalvia</taxon>
        <taxon>Autobranchia</taxon>
        <taxon>Pteriomorphia</taxon>
        <taxon>Ostreida</taxon>
        <taxon>Ostreoidea</taxon>
        <taxon>Ostreidae</taxon>
        <taxon>Crassostrea</taxon>
    </lineage>
</organism>
<gene>
    <name evidence="3" type="primary">LOC111134774</name>
</gene>
<dbReference type="InterPro" id="IPR029526">
    <property type="entry name" value="PGBD"/>
</dbReference>
<accession>A0A8B8EGS4</accession>
<sequence length="357" mass="41351">MVAWHGNLSFRVYSPDKPIKYGLKAYMLCDAENAYCLKFKLYTGKSSVRPSKNGATYDLVMDLLRNYYEKGHILFCDNYYSSPRLFMDLWILGTGATGTVRQYRKGIPKIIKDCKLSTRGETSTVHYGPLSCLKYQDSKTVYLISTTETSNIVTTSNHDFHTNETKIRPSMVHVYDQKMGAVDRNNQMVENYKLNIKTLKWWKKLFFHLINVAIVNSYIIYKECTTRSTPMVQRHFRRRLVEELLEYSGQTNVAPVGRPAPKVLERLTGRHFVDKFIEGGKTLHRQCIVCGPAERKMCDAVRPGEKRRFGHMTSYKCKQCNVPLCITPCFEIFHTKQEPFLAYKRMKSAEANCNTEE</sequence>
<dbReference type="GeneID" id="111134774"/>
<dbReference type="RefSeq" id="XP_022339837.1">
    <property type="nucleotide sequence ID" value="XM_022484129.1"/>
</dbReference>
<dbReference type="KEGG" id="cvn:111134774"/>
<proteinExistence type="predicted"/>
<keyword evidence="2" id="KW-1185">Reference proteome</keyword>
<dbReference type="AlphaFoldDB" id="A0A8B8EGS4"/>
<dbReference type="Pfam" id="PF13843">
    <property type="entry name" value="DDE_Tnp_1_7"/>
    <property type="match status" value="1"/>
</dbReference>
<evidence type="ECO:0000259" key="1">
    <source>
        <dbReference type="Pfam" id="PF13843"/>
    </source>
</evidence>
<evidence type="ECO:0000313" key="3">
    <source>
        <dbReference type="RefSeq" id="XP_022339837.1"/>
    </source>
</evidence>
<protein>
    <submittedName>
        <fullName evidence="3">PiggyBac transposable element-derived protein 4-like</fullName>
    </submittedName>
</protein>
<dbReference type="PANTHER" id="PTHR46599">
    <property type="entry name" value="PIGGYBAC TRANSPOSABLE ELEMENT-DERIVED PROTEIN 4"/>
    <property type="match status" value="1"/>
</dbReference>
<dbReference type="PANTHER" id="PTHR46599:SF3">
    <property type="entry name" value="PIGGYBAC TRANSPOSABLE ELEMENT-DERIVED PROTEIN 4"/>
    <property type="match status" value="1"/>
</dbReference>
<feature type="domain" description="PiggyBac transposable element-derived protein" evidence="1">
    <location>
        <begin position="1"/>
        <end position="218"/>
    </location>
</feature>
<dbReference type="Proteomes" id="UP000694844">
    <property type="component" value="Chromosome 5"/>
</dbReference>
<reference evidence="3" key="1">
    <citation type="submission" date="2025-08" db="UniProtKB">
        <authorList>
            <consortium name="RefSeq"/>
        </authorList>
    </citation>
    <scope>IDENTIFICATION</scope>
    <source>
        <tissue evidence="3">Whole sample</tissue>
    </source>
</reference>
<evidence type="ECO:0000313" key="2">
    <source>
        <dbReference type="Proteomes" id="UP000694844"/>
    </source>
</evidence>